<dbReference type="OrthoDB" id="35954at10239"/>
<dbReference type="GeneID" id="13993893"/>
<protein>
    <submittedName>
        <fullName evidence="1">Uncharacterized protein</fullName>
    </submittedName>
</protein>
<organism evidence="1 2">
    <name type="scientific">Cronobacter phage vB_CsaM_GAP32</name>
    <dbReference type="NCBI Taxonomy" id="1141136"/>
    <lineage>
        <taxon>Viruses</taxon>
        <taxon>Duplodnaviria</taxon>
        <taxon>Heunggongvirae</taxon>
        <taxon>Uroviricota</taxon>
        <taxon>Caudoviricetes</taxon>
        <taxon>Mimasvirus</taxon>
        <taxon>Mimasvirus GAP32</taxon>
    </lineage>
</organism>
<reference evidence="1 2" key="1">
    <citation type="journal article" date="2014" name="Virology">
        <title>Supersize me: Cronobacter sakazakii phage GAP32.</title>
        <authorList>
            <person name="Abbasifar R."/>
            <person name="Griffiths M.W."/>
            <person name="Sabour P.M."/>
            <person name="Ackermann H.-W."/>
            <person name="Vandersteegen K."/>
            <person name="Lavigne R."/>
            <person name="Noben J.-P."/>
            <person name="Villa A.A."/>
            <person name="Abbasifar A."/>
            <person name="Nash J.H.E."/>
            <person name="Kropinski A.M."/>
        </authorList>
    </citation>
    <scope>NUCLEOTIDE SEQUENCE [LARGE SCALE GENOMIC DNA]</scope>
    <source>
        <strain evidence="1">GAP-32</strain>
    </source>
</reference>
<dbReference type="EMBL" id="JN882285">
    <property type="protein sequence ID" value="AFC21603.1"/>
    <property type="molecule type" value="Genomic_DNA"/>
</dbReference>
<accession>K4F6N0</accession>
<gene>
    <name evidence="1" type="ORF">GAP32_153</name>
</gene>
<dbReference type="Proteomes" id="UP000000457">
    <property type="component" value="Segment"/>
</dbReference>
<keyword evidence="2" id="KW-1185">Reference proteome</keyword>
<evidence type="ECO:0000313" key="1">
    <source>
        <dbReference type="EMBL" id="AFC21603.1"/>
    </source>
</evidence>
<name>K4F6N0_9CAUD</name>
<dbReference type="RefSeq" id="YP_006987258.1">
    <property type="nucleotide sequence ID" value="NC_019401.1"/>
</dbReference>
<dbReference type="KEGG" id="vg:13993893"/>
<proteinExistence type="predicted"/>
<sequence>MKSKPTREDVLSSVRQESDRINEEAKGMEVFDLTTPKELEPVLAKIHTYSELGKSGWYEVVYHNGTEWCCYAGSNTFNDGEKVLSWKYCKDVL</sequence>
<evidence type="ECO:0000313" key="2">
    <source>
        <dbReference type="Proteomes" id="UP000000457"/>
    </source>
</evidence>